<evidence type="ECO:0000313" key="2">
    <source>
        <dbReference type="EMBL" id="AVM87563.1"/>
    </source>
</evidence>
<dbReference type="EMBL" id="MG600018">
    <property type="protein sequence ID" value="AVM87563.1"/>
    <property type="molecule type" value="Viral_cRNA"/>
</dbReference>
<protein>
    <submittedName>
        <fullName evidence="2">Uncharacterized protein</fullName>
    </submittedName>
</protein>
<feature type="region of interest" description="Disordered" evidence="1">
    <location>
        <begin position="1"/>
        <end position="32"/>
    </location>
</feature>
<name>A0A2P1GNL0_9RHAB</name>
<feature type="region of interest" description="Disordered" evidence="1">
    <location>
        <begin position="232"/>
        <end position="257"/>
    </location>
</feature>
<proteinExistence type="predicted"/>
<organism evidence="2">
    <name type="scientific">Wenling dimarhabdovirus 9</name>
    <dbReference type="NCBI Taxonomy" id="2116362"/>
    <lineage>
        <taxon>Viruses</taxon>
        <taxon>Riboviria</taxon>
        <taxon>Orthornavirae</taxon>
        <taxon>Negarnaviricota</taxon>
        <taxon>Haploviricotina</taxon>
        <taxon>Monjiviricetes</taxon>
        <taxon>Mononegavirales</taxon>
        <taxon>Rhabdoviridae</taxon>
    </lineage>
</organism>
<reference evidence="2" key="1">
    <citation type="journal article" date="2018" name="Nature">
        <title>The evolutionary history of vertebrate RNA viruses.</title>
        <authorList>
            <person name="Shi M."/>
            <person name="Lin X.D."/>
            <person name="Chen X."/>
            <person name="Tian J.H."/>
            <person name="Chen L.J."/>
            <person name="Li K."/>
            <person name="Wang W."/>
            <person name="Eden J.S."/>
            <person name="Shen J.J."/>
            <person name="Liu L."/>
            <person name="Holmes E.C."/>
            <person name="Zhang Y.Z."/>
        </authorList>
    </citation>
    <scope>NUCLEOTIDE SEQUENCE</scope>
    <source>
        <strain evidence="2">XDXMG13839</strain>
    </source>
</reference>
<evidence type="ECO:0000256" key="1">
    <source>
        <dbReference type="SAM" id="MobiDB-lite"/>
    </source>
</evidence>
<accession>A0A2P1GNL0</accession>
<sequence length="257" mass="29648">MYSKFKTAISTKTNKRHSMTEKQSGRRDPDKDMDKTITWEAIAERLEGEKCCAPTTISDKIIYLNHKKVTGEITLSATEPLDKNDLPRILKVFCYCYSGQIIMKPFYTFWLGYALINLTKIGRESASYHSTLTRTFSYHAYRPELFLDEQKAFKFNVDYPQNECKVNLSITISKALFKGIMLPLEPFDCLKQILQSELSNLFHSHSKLQSDRLYLDYLPIPDEDEDRTTVQMGLTSGPTKGVIEDSLESEHSDLERK</sequence>
<feature type="compositionally biased region" description="Basic and acidic residues" evidence="1">
    <location>
        <begin position="248"/>
        <end position="257"/>
    </location>
</feature>
<feature type="compositionally biased region" description="Basic and acidic residues" evidence="1">
    <location>
        <begin position="18"/>
        <end position="32"/>
    </location>
</feature>